<dbReference type="PANTHER" id="PTHR37459:SF1">
    <property type="entry name" value="CRISPR-ASSOCIATED PROTEIN CAS7_CST2_DEVR"/>
    <property type="match status" value="1"/>
</dbReference>
<dbReference type="Pfam" id="PF01905">
    <property type="entry name" value="DevR"/>
    <property type="match status" value="1"/>
</dbReference>
<evidence type="ECO:0000313" key="5">
    <source>
        <dbReference type="Proteomes" id="UP000236569"/>
    </source>
</evidence>
<reference evidence="5" key="1">
    <citation type="submission" date="2018-01" db="EMBL/GenBank/DDBJ databases">
        <title>Draft Genome Sequence of the Radioresistant Bacterium Deinococcus aerius TR0125, Isolated from the Higher Atmosphere above Japan.</title>
        <authorList>
            <person name="Satoh K."/>
            <person name="Arai H."/>
            <person name="Sanzen T."/>
            <person name="Kawaguchi Y."/>
            <person name="Hayashi H."/>
            <person name="Yokobori S."/>
            <person name="Yamagishi A."/>
            <person name="Oono Y."/>
            <person name="Narumi I."/>
        </authorList>
    </citation>
    <scope>NUCLEOTIDE SEQUENCE [LARGE SCALE GENOMIC DNA]</scope>
    <source>
        <strain evidence="5">TR0125</strain>
    </source>
</reference>
<proteinExistence type="predicted"/>
<accession>A0A2I9DYM6</accession>
<dbReference type="NCBIfam" id="TIGR01875">
    <property type="entry name" value="cas_MJ0381"/>
    <property type="match status" value="1"/>
</dbReference>
<keyword evidence="5" id="KW-1185">Reference proteome</keyword>
<protein>
    <submittedName>
        <fullName evidence="4">DevR family CRISPR-associated autoregulator</fullName>
    </submittedName>
</protein>
<keyword evidence="1" id="KW-0051">Antiviral defense</keyword>
<name>A0A2I9DYM6_9DEIO</name>
<dbReference type="GO" id="GO:0051607">
    <property type="term" value="P:defense response to virus"/>
    <property type="evidence" value="ECO:0007669"/>
    <property type="project" value="UniProtKB-KW"/>
</dbReference>
<dbReference type="Proteomes" id="UP000236569">
    <property type="component" value="Unassembled WGS sequence"/>
</dbReference>
<dbReference type="InterPro" id="IPR052681">
    <property type="entry name" value="CRISPR-Cas7/Cst2/DevR"/>
</dbReference>
<dbReference type="RefSeq" id="WP_103129420.1">
    <property type="nucleotide sequence ID" value="NZ_BFAG01000007.1"/>
</dbReference>
<dbReference type="OrthoDB" id="9811783at2"/>
<feature type="compositionally biased region" description="Basic and acidic residues" evidence="3">
    <location>
        <begin position="157"/>
        <end position="170"/>
    </location>
</feature>
<dbReference type="PANTHER" id="PTHR37459">
    <property type="match status" value="1"/>
</dbReference>
<evidence type="ECO:0000256" key="2">
    <source>
        <dbReference type="ARBA" id="ARBA00025626"/>
    </source>
</evidence>
<dbReference type="EMBL" id="BFAG01000007">
    <property type="protein sequence ID" value="GBF06005.1"/>
    <property type="molecule type" value="Genomic_DNA"/>
</dbReference>
<sequence>MTLRTLSISGLATLNLHSLNNEGGEGNHIQTRMVDVVTADGELHPVNAVSGDMFKHIFAEHFHAVVQEMGLTLCAGCRTLNANRLNAASDFEQATKGKSNAEVLDLLPNACALDDVAGILITQGNRSLGRKSVVEFSWVPGVPEKVKTGSYFHVKYDPQGRGKTGSDDGSNRGQAIFHRPASSGQYALVAHLEAHRIGLNDITREYAIDEAERHRRLTAVLRALTQTFLHPGGAMRNTQSPHLTDFRGVITTSDHSVPAPTVSALNPEFEAQVEQIAGALSRMSGRPIGVQNFDSLGAFAEAMSRTLPS</sequence>
<evidence type="ECO:0000256" key="1">
    <source>
        <dbReference type="ARBA" id="ARBA00023118"/>
    </source>
</evidence>
<gene>
    <name evidence="4" type="ORF">DAERI_070003</name>
</gene>
<evidence type="ECO:0000256" key="3">
    <source>
        <dbReference type="SAM" id="MobiDB-lite"/>
    </source>
</evidence>
<evidence type="ECO:0000313" key="4">
    <source>
        <dbReference type="EMBL" id="GBF06005.1"/>
    </source>
</evidence>
<comment type="function">
    <text evidence="2">CRISPR (clustered regularly interspaced short palindromic repeat) is an adaptive immune system that provides protection against mobile genetic elements (viruses, transposable elements and conjugative plasmids). CRISPR clusters contain spacers, sequences complementary to antecedent mobile elements, and target invading nucleic acids. CRISPR clusters are transcribed and processed into CRISPR RNA (crRNA).</text>
</comment>
<feature type="region of interest" description="Disordered" evidence="3">
    <location>
        <begin position="157"/>
        <end position="176"/>
    </location>
</feature>
<dbReference type="AlphaFoldDB" id="A0A2I9DYM6"/>
<organism evidence="4 5">
    <name type="scientific">Deinococcus aerius</name>
    <dbReference type="NCBI Taxonomy" id="200253"/>
    <lineage>
        <taxon>Bacteria</taxon>
        <taxon>Thermotogati</taxon>
        <taxon>Deinococcota</taxon>
        <taxon>Deinococci</taxon>
        <taxon>Deinococcales</taxon>
        <taxon>Deinococcaceae</taxon>
        <taxon>Deinococcus</taxon>
    </lineage>
</organism>
<dbReference type="InterPro" id="IPR010154">
    <property type="entry name" value="CRISPR-assoc_Cas7/Cst2/DevR"/>
</dbReference>
<comment type="caution">
    <text evidence="4">The sequence shown here is derived from an EMBL/GenBank/DDBJ whole genome shotgun (WGS) entry which is preliminary data.</text>
</comment>